<dbReference type="AlphaFoldDB" id="X0TH43"/>
<accession>X0TH43</accession>
<dbReference type="EMBL" id="BARS01010377">
    <property type="protein sequence ID" value="GAF92873.1"/>
    <property type="molecule type" value="Genomic_DNA"/>
</dbReference>
<gene>
    <name evidence="1" type="ORF">S01H1_19245</name>
</gene>
<proteinExistence type="predicted"/>
<evidence type="ECO:0000313" key="1">
    <source>
        <dbReference type="EMBL" id="GAF92873.1"/>
    </source>
</evidence>
<comment type="caution">
    <text evidence="1">The sequence shown here is derived from an EMBL/GenBank/DDBJ whole genome shotgun (WGS) entry which is preliminary data.</text>
</comment>
<feature type="non-terminal residue" evidence="1">
    <location>
        <position position="1"/>
    </location>
</feature>
<organism evidence="1">
    <name type="scientific">marine sediment metagenome</name>
    <dbReference type="NCBI Taxonomy" id="412755"/>
    <lineage>
        <taxon>unclassified sequences</taxon>
        <taxon>metagenomes</taxon>
        <taxon>ecological metagenomes</taxon>
    </lineage>
</organism>
<reference evidence="1" key="1">
    <citation type="journal article" date="2014" name="Front. Microbiol.">
        <title>High frequency of phylogenetically diverse reductive dehalogenase-homologous genes in deep subseafloor sedimentary metagenomes.</title>
        <authorList>
            <person name="Kawai M."/>
            <person name="Futagami T."/>
            <person name="Toyoda A."/>
            <person name="Takaki Y."/>
            <person name="Nishi S."/>
            <person name="Hori S."/>
            <person name="Arai W."/>
            <person name="Tsubouchi T."/>
            <person name="Morono Y."/>
            <person name="Uchiyama I."/>
            <person name="Ito T."/>
            <person name="Fujiyama A."/>
            <person name="Inagaki F."/>
            <person name="Takami H."/>
        </authorList>
    </citation>
    <scope>NUCLEOTIDE SEQUENCE</scope>
    <source>
        <strain evidence="1">Expedition CK06-06</strain>
    </source>
</reference>
<name>X0TH43_9ZZZZ</name>
<protein>
    <submittedName>
        <fullName evidence="1">Uncharacterized protein</fullName>
    </submittedName>
</protein>
<sequence>DGNVISFRPKKIPDPDNWEYLGGWRVVHQLAGLDDRAKAVLDAYYNHNGLGSGNSVYDVEVFIDSGGKCSLNNLEVDPPPQLLLFPP</sequence>